<dbReference type="SUPFAM" id="SSF53335">
    <property type="entry name" value="S-adenosyl-L-methionine-dependent methyltransferases"/>
    <property type="match status" value="1"/>
</dbReference>
<dbReference type="InterPro" id="IPR013217">
    <property type="entry name" value="Methyltransf_12"/>
</dbReference>
<dbReference type="PANTHER" id="PTHR43861:SF3">
    <property type="entry name" value="PUTATIVE (AFU_ORTHOLOGUE AFUA_2G14390)-RELATED"/>
    <property type="match status" value="1"/>
</dbReference>
<sequence>MNKFEMMAKRYDTPDRLKIATIIADEIRKTISPYHYQTALDFGCGTGLVGLQLKDLFQQMIFTDPSAGMIEQVDQKIAKQDIHNITTLHADLLADSRSDIQVDCIYMSQVLLHIPNTEQVFKGLKPLIKSGGRLVIVDFDQTPSIQSTEIHTGFSHAELTSLAGAAGYTDIAIKTFYHGENLLMNQDSSLFIMEAKI</sequence>
<evidence type="ECO:0000256" key="1">
    <source>
        <dbReference type="ARBA" id="ARBA00022679"/>
    </source>
</evidence>
<evidence type="ECO:0000313" key="4">
    <source>
        <dbReference type="Proteomes" id="UP000673375"/>
    </source>
</evidence>
<accession>A0ABS4CI33</accession>
<keyword evidence="4" id="KW-1185">Reference proteome</keyword>
<protein>
    <submittedName>
        <fullName evidence="3">Class I SAM-dependent methyltransferase</fullName>
    </submittedName>
</protein>
<dbReference type="EMBL" id="JAEDXU010000002">
    <property type="protein sequence ID" value="MBP1045848.1"/>
    <property type="molecule type" value="Genomic_DNA"/>
</dbReference>
<dbReference type="Pfam" id="PF08242">
    <property type="entry name" value="Methyltransf_12"/>
    <property type="match status" value="1"/>
</dbReference>
<dbReference type="CDD" id="cd02440">
    <property type="entry name" value="AdoMet_MTases"/>
    <property type="match status" value="1"/>
</dbReference>
<proteinExistence type="predicted"/>
<dbReference type="Proteomes" id="UP000673375">
    <property type="component" value="Unassembled WGS sequence"/>
</dbReference>
<feature type="domain" description="Methyltransferase type 12" evidence="2">
    <location>
        <begin position="40"/>
        <end position="134"/>
    </location>
</feature>
<dbReference type="Gene3D" id="3.40.50.150">
    <property type="entry name" value="Vaccinia Virus protein VP39"/>
    <property type="match status" value="1"/>
</dbReference>
<keyword evidence="1" id="KW-0808">Transferase</keyword>
<keyword evidence="3" id="KW-0489">Methyltransferase</keyword>
<dbReference type="GO" id="GO:0008168">
    <property type="term" value="F:methyltransferase activity"/>
    <property type="evidence" value="ECO:0007669"/>
    <property type="project" value="UniProtKB-KW"/>
</dbReference>
<organism evidence="3 4">
    <name type="scientific">Enterococcus larvae</name>
    <dbReference type="NCBI Taxonomy" id="2794352"/>
    <lineage>
        <taxon>Bacteria</taxon>
        <taxon>Bacillati</taxon>
        <taxon>Bacillota</taxon>
        <taxon>Bacilli</taxon>
        <taxon>Lactobacillales</taxon>
        <taxon>Enterococcaceae</taxon>
        <taxon>Enterococcus</taxon>
    </lineage>
</organism>
<dbReference type="RefSeq" id="WP_209556638.1">
    <property type="nucleotide sequence ID" value="NZ_JAEDXU010000002.1"/>
</dbReference>
<gene>
    <name evidence="3" type="ORF">I6N96_06110</name>
</gene>
<reference evidence="3 4" key="1">
    <citation type="submission" date="2020-12" db="EMBL/GenBank/DDBJ databases">
        <title>Vagococcus allomyrinae sp. nov. and Enterococcus lavae sp. nov., isolated from the larvae of Allomyrina dichotoma.</title>
        <authorList>
            <person name="Lee S.D."/>
        </authorList>
    </citation>
    <scope>NUCLEOTIDE SEQUENCE [LARGE SCALE GENOMIC DNA]</scope>
    <source>
        <strain evidence="3 4">BWM-S5</strain>
    </source>
</reference>
<dbReference type="PANTHER" id="PTHR43861">
    <property type="entry name" value="TRANS-ACONITATE 2-METHYLTRANSFERASE-RELATED"/>
    <property type="match status" value="1"/>
</dbReference>
<evidence type="ECO:0000259" key="2">
    <source>
        <dbReference type="Pfam" id="PF08242"/>
    </source>
</evidence>
<evidence type="ECO:0000313" key="3">
    <source>
        <dbReference type="EMBL" id="MBP1045848.1"/>
    </source>
</evidence>
<dbReference type="GO" id="GO:0032259">
    <property type="term" value="P:methylation"/>
    <property type="evidence" value="ECO:0007669"/>
    <property type="project" value="UniProtKB-KW"/>
</dbReference>
<dbReference type="InterPro" id="IPR029063">
    <property type="entry name" value="SAM-dependent_MTases_sf"/>
</dbReference>
<name>A0ABS4CI33_9ENTE</name>
<comment type="caution">
    <text evidence="3">The sequence shown here is derived from an EMBL/GenBank/DDBJ whole genome shotgun (WGS) entry which is preliminary data.</text>
</comment>